<accession>A0A060R7Q7</accession>
<evidence type="ECO:0000313" key="4">
    <source>
        <dbReference type="EMBL" id="CDN31312.1"/>
    </source>
</evidence>
<gene>
    <name evidence="3" type="primary">rpsP</name>
    <name evidence="4" type="ORF">BN938_1218</name>
</gene>
<dbReference type="PROSITE" id="PS00732">
    <property type="entry name" value="RIBOSOMAL_S16"/>
    <property type="match status" value="1"/>
</dbReference>
<dbReference type="SUPFAM" id="SSF54565">
    <property type="entry name" value="Ribosomal protein S16"/>
    <property type="match status" value="1"/>
</dbReference>
<organism evidence="4 5">
    <name type="scientific">Mucinivorans hirudinis</name>
    <dbReference type="NCBI Taxonomy" id="1433126"/>
    <lineage>
        <taxon>Bacteria</taxon>
        <taxon>Pseudomonadati</taxon>
        <taxon>Bacteroidota</taxon>
        <taxon>Bacteroidia</taxon>
        <taxon>Bacteroidales</taxon>
        <taxon>Rikenellaceae</taxon>
        <taxon>Mucinivorans</taxon>
    </lineage>
</organism>
<dbReference type="Proteomes" id="UP000027616">
    <property type="component" value="Chromosome I"/>
</dbReference>
<dbReference type="KEGG" id="rbc:BN938_1218"/>
<keyword evidence="5" id="KW-1185">Reference proteome</keyword>
<dbReference type="PANTHER" id="PTHR12919">
    <property type="entry name" value="30S RIBOSOMAL PROTEIN S16"/>
    <property type="match status" value="1"/>
</dbReference>
<proteinExistence type="inferred from homology"/>
<dbReference type="Gene3D" id="3.30.1320.10">
    <property type="match status" value="1"/>
</dbReference>
<dbReference type="EMBL" id="HG934468">
    <property type="protein sequence ID" value="CDN31312.1"/>
    <property type="molecule type" value="Genomic_DNA"/>
</dbReference>
<comment type="similarity">
    <text evidence="3">Belongs to the bacterial ribosomal protein bS16 family.</text>
</comment>
<protein>
    <recommendedName>
        <fullName evidence="3">Small ribosomal subunit protein bS16</fullName>
    </recommendedName>
</protein>
<dbReference type="InterPro" id="IPR023803">
    <property type="entry name" value="Ribosomal_bS16_dom_sf"/>
</dbReference>
<evidence type="ECO:0000256" key="2">
    <source>
        <dbReference type="ARBA" id="ARBA00023274"/>
    </source>
</evidence>
<dbReference type="PATRIC" id="fig|1433126.3.peg.1210"/>
<dbReference type="AlphaFoldDB" id="A0A060R7Q7"/>
<dbReference type="NCBIfam" id="TIGR00002">
    <property type="entry name" value="S16"/>
    <property type="match status" value="1"/>
</dbReference>
<dbReference type="GO" id="GO:0003735">
    <property type="term" value="F:structural constituent of ribosome"/>
    <property type="evidence" value="ECO:0007669"/>
    <property type="project" value="InterPro"/>
</dbReference>
<dbReference type="HAMAP" id="MF_00385">
    <property type="entry name" value="Ribosomal_bS16"/>
    <property type="match status" value="1"/>
</dbReference>
<dbReference type="GO" id="GO:0006412">
    <property type="term" value="P:translation"/>
    <property type="evidence" value="ECO:0007669"/>
    <property type="project" value="UniProtKB-UniRule"/>
</dbReference>
<dbReference type="Pfam" id="PF00886">
    <property type="entry name" value="Ribosomal_S16"/>
    <property type="match status" value="1"/>
</dbReference>
<keyword evidence="1 3" id="KW-0689">Ribosomal protein</keyword>
<dbReference type="InterPro" id="IPR020592">
    <property type="entry name" value="Ribosomal_bS16_CS"/>
</dbReference>
<dbReference type="PANTHER" id="PTHR12919:SF20">
    <property type="entry name" value="SMALL RIBOSOMAL SUBUNIT PROTEIN BS16M"/>
    <property type="match status" value="1"/>
</dbReference>
<keyword evidence="2 3" id="KW-0687">Ribonucleoprotein</keyword>
<sequence>MATKIRLARHGKKGYPVYHIVIADSRSPRDGRFIEKLGTYNPNTNPATIDLNVDRAVYWVGVGAEPTDTTRAILSNKGVMLKHHLAGGVRKGALTEAQAEAKFAKWVEEKEAKIEAKKVALKGVATKSAKERMAAEVKVREERAAALAAKLAEQAAATTQTEAAEAVAEEAAAE</sequence>
<reference evidence="4 5" key="1">
    <citation type="journal article" date="2015" name="Genome Announc.">
        <title>Complete Genome Sequence of the Novel Leech Symbiont Mucinivorans hirudinis M3T.</title>
        <authorList>
            <person name="Nelson M.C."/>
            <person name="Bomar L."/>
            <person name="Graf J."/>
        </authorList>
    </citation>
    <scope>NUCLEOTIDE SEQUENCE [LARGE SCALE GENOMIC DNA]</scope>
    <source>
        <strain evidence="5">M3</strain>
    </source>
</reference>
<dbReference type="InterPro" id="IPR000307">
    <property type="entry name" value="Ribosomal_bS16"/>
</dbReference>
<dbReference type="STRING" id="1433126.BN938_1218"/>
<dbReference type="OrthoDB" id="9807878at2"/>
<dbReference type="NCBIfam" id="NF011094">
    <property type="entry name" value="PRK14521.1"/>
    <property type="match status" value="1"/>
</dbReference>
<dbReference type="GO" id="GO:0015935">
    <property type="term" value="C:small ribosomal subunit"/>
    <property type="evidence" value="ECO:0007669"/>
    <property type="project" value="TreeGrafter"/>
</dbReference>
<name>A0A060R7Q7_9BACT</name>
<dbReference type="GO" id="GO:0005737">
    <property type="term" value="C:cytoplasm"/>
    <property type="evidence" value="ECO:0007669"/>
    <property type="project" value="UniProtKB-ARBA"/>
</dbReference>
<evidence type="ECO:0000256" key="3">
    <source>
        <dbReference type="HAMAP-Rule" id="MF_00385"/>
    </source>
</evidence>
<evidence type="ECO:0000256" key="1">
    <source>
        <dbReference type="ARBA" id="ARBA00022980"/>
    </source>
</evidence>
<dbReference type="eggNOG" id="COG0228">
    <property type="taxonomic scope" value="Bacteria"/>
</dbReference>
<evidence type="ECO:0000313" key="5">
    <source>
        <dbReference type="Proteomes" id="UP000027616"/>
    </source>
</evidence>
<dbReference type="HOGENOM" id="CLU_100590_0_0_10"/>